<accession>A0A8D9DXU9</accession>
<reference evidence="1" key="1">
    <citation type="submission" date="2021-05" db="EMBL/GenBank/DDBJ databases">
        <authorList>
            <person name="Alioto T."/>
            <person name="Alioto T."/>
            <person name="Gomez Garrido J."/>
        </authorList>
    </citation>
    <scope>NUCLEOTIDE SEQUENCE</scope>
</reference>
<evidence type="ECO:0000313" key="1">
    <source>
        <dbReference type="EMBL" id="CAG6731954.1"/>
    </source>
</evidence>
<dbReference type="EMBL" id="HBUF01385343">
    <property type="protein sequence ID" value="CAG6731954.1"/>
    <property type="molecule type" value="Transcribed_RNA"/>
</dbReference>
<dbReference type="AlphaFoldDB" id="A0A8D9DXU9"/>
<proteinExistence type="predicted"/>
<name>A0A8D9DXU9_9HEMI</name>
<organism evidence="1">
    <name type="scientific">Cacopsylla melanoneura</name>
    <dbReference type="NCBI Taxonomy" id="428564"/>
    <lineage>
        <taxon>Eukaryota</taxon>
        <taxon>Metazoa</taxon>
        <taxon>Ecdysozoa</taxon>
        <taxon>Arthropoda</taxon>
        <taxon>Hexapoda</taxon>
        <taxon>Insecta</taxon>
        <taxon>Pterygota</taxon>
        <taxon>Neoptera</taxon>
        <taxon>Paraneoptera</taxon>
        <taxon>Hemiptera</taxon>
        <taxon>Sternorrhyncha</taxon>
        <taxon>Psylloidea</taxon>
        <taxon>Psyllidae</taxon>
        <taxon>Psyllinae</taxon>
        <taxon>Cacopsylla</taxon>
    </lineage>
</organism>
<protein>
    <submittedName>
        <fullName evidence="1">Uncharacterized protein</fullName>
    </submittedName>
</protein>
<sequence length="140" mass="15616">MGKGRQITWVVSVHYKVVILKVKLVWAYKRKIVKMLVIRGVSMVVKRTLNIVEKVSQVKNKYHLKINNSVGALNNSIVALNNSLAAPNNSVVALNNSVVALALNNKVEIVVQVNQVDQVKVRRICCQTKPIVYSARSMPI</sequence>